<organism evidence="2 3">
    <name type="scientific">Periconia macrospinosa</name>
    <dbReference type="NCBI Taxonomy" id="97972"/>
    <lineage>
        <taxon>Eukaryota</taxon>
        <taxon>Fungi</taxon>
        <taxon>Dikarya</taxon>
        <taxon>Ascomycota</taxon>
        <taxon>Pezizomycotina</taxon>
        <taxon>Dothideomycetes</taxon>
        <taxon>Pleosporomycetidae</taxon>
        <taxon>Pleosporales</taxon>
        <taxon>Massarineae</taxon>
        <taxon>Periconiaceae</taxon>
        <taxon>Periconia</taxon>
    </lineage>
</organism>
<gene>
    <name evidence="2" type="ORF">DM02DRAFT_539782</name>
</gene>
<proteinExistence type="predicted"/>
<dbReference type="Proteomes" id="UP000244855">
    <property type="component" value="Unassembled WGS sequence"/>
</dbReference>
<evidence type="ECO:0000313" key="3">
    <source>
        <dbReference type="Proteomes" id="UP000244855"/>
    </source>
</evidence>
<dbReference type="OrthoDB" id="5341582at2759"/>
<name>A0A2V1D898_9PLEO</name>
<accession>A0A2V1D898</accession>
<dbReference type="Pfam" id="PF20237">
    <property type="entry name" value="DUF6594"/>
    <property type="match status" value="1"/>
</dbReference>
<dbReference type="EMBL" id="KZ805542">
    <property type="protein sequence ID" value="PVH94288.1"/>
    <property type="molecule type" value="Genomic_DNA"/>
</dbReference>
<reference evidence="2 3" key="1">
    <citation type="journal article" date="2018" name="Sci. Rep.">
        <title>Comparative genomics provides insights into the lifestyle and reveals functional heterogeneity of dark septate endophytic fungi.</title>
        <authorList>
            <person name="Knapp D.G."/>
            <person name="Nemeth J.B."/>
            <person name="Barry K."/>
            <person name="Hainaut M."/>
            <person name="Henrissat B."/>
            <person name="Johnson J."/>
            <person name="Kuo A."/>
            <person name="Lim J.H.P."/>
            <person name="Lipzen A."/>
            <person name="Nolan M."/>
            <person name="Ohm R.A."/>
            <person name="Tamas L."/>
            <person name="Grigoriev I.V."/>
            <person name="Spatafora J.W."/>
            <person name="Nagy L.G."/>
            <person name="Kovacs G.M."/>
        </authorList>
    </citation>
    <scope>NUCLEOTIDE SEQUENCE [LARGE SCALE GENOMIC DNA]</scope>
    <source>
        <strain evidence="2 3">DSE2036</strain>
    </source>
</reference>
<dbReference type="InterPro" id="IPR046529">
    <property type="entry name" value="DUF6594"/>
</dbReference>
<protein>
    <recommendedName>
        <fullName evidence="1">DUF6594 domain-containing protein</fullName>
    </recommendedName>
</protein>
<feature type="domain" description="DUF6594" evidence="1">
    <location>
        <begin position="4"/>
        <end position="87"/>
    </location>
</feature>
<dbReference type="AlphaFoldDB" id="A0A2V1D898"/>
<evidence type="ECO:0000313" key="2">
    <source>
        <dbReference type="EMBL" id="PVH94288.1"/>
    </source>
</evidence>
<evidence type="ECO:0000259" key="1">
    <source>
        <dbReference type="Pfam" id="PF20237"/>
    </source>
</evidence>
<feature type="non-terminal residue" evidence="2">
    <location>
        <position position="1"/>
    </location>
</feature>
<sequence length="89" mass="10177">QSQQRDTILAETDTALTDYESLIQPNSLILALPCGWRRYIRSLQKWVDGNRCIAREETEYLQHCDNLVTAASSSKGTVLAWIKIRLEPL</sequence>
<keyword evidence="3" id="KW-1185">Reference proteome</keyword>